<organism evidence="1 2">
    <name type="scientific">Catharanthus roseus</name>
    <name type="common">Madagascar periwinkle</name>
    <name type="synonym">Vinca rosea</name>
    <dbReference type="NCBI Taxonomy" id="4058"/>
    <lineage>
        <taxon>Eukaryota</taxon>
        <taxon>Viridiplantae</taxon>
        <taxon>Streptophyta</taxon>
        <taxon>Embryophyta</taxon>
        <taxon>Tracheophyta</taxon>
        <taxon>Spermatophyta</taxon>
        <taxon>Magnoliopsida</taxon>
        <taxon>eudicotyledons</taxon>
        <taxon>Gunneridae</taxon>
        <taxon>Pentapetalae</taxon>
        <taxon>asterids</taxon>
        <taxon>lamiids</taxon>
        <taxon>Gentianales</taxon>
        <taxon>Apocynaceae</taxon>
        <taxon>Rauvolfioideae</taxon>
        <taxon>Vinceae</taxon>
        <taxon>Catharanthinae</taxon>
        <taxon>Catharanthus</taxon>
    </lineage>
</organism>
<protein>
    <submittedName>
        <fullName evidence="1">Uncharacterized protein</fullName>
    </submittedName>
</protein>
<evidence type="ECO:0000313" key="1">
    <source>
        <dbReference type="EMBL" id="KAI5677990.1"/>
    </source>
</evidence>
<reference evidence="2" key="1">
    <citation type="journal article" date="2023" name="Nat. Plants">
        <title>Single-cell RNA sequencing provides a high-resolution roadmap for understanding the multicellular compartmentation of specialized metabolism.</title>
        <authorList>
            <person name="Sun S."/>
            <person name="Shen X."/>
            <person name="Li Y."/>
            <person name="Li Y."/>
            <person name="Wang S."/>
            <person name="Li R."/>
            <person name="Zhang H."/>
            <person name="Shen G."/>
            <person name="Guo B."/>
            <person name="Wei J."/>
            <person name="Xu J."/>
            <person name="St-Pierre B."/>
            <person name="Chen S."/>
            <person name="Sun C."/>
        </authorList>
    </citation>
    <scope>NUCLEOTIDE SEQUENCE [LARGE SCALE GENOMIC DNA]</scope>
</reference>
<sequence>MDPNLWSVQMTMRVSLYNMNNDNEMRYLWTIAPNLAKEEIQTVSITHDTNTINMAEHVTTITQMVFYEPSMLYPTVGEDDDENDHLDEDYVVSSESDSEDNNDTEEEELQTHKPCH</sequence>
<comment type="caution">
    <text evidence="1">The sequence shown here is derived from an EMBL/GenBank/DDBJ whole genome shotgun (WGS) entry which is preliminary data.</text>
</comment>
<name>A0ACC0BZA1_CATRO</name>
<proteinExistence type="predicted"/>
<dbReference type="EMBL" id="CM044702">
    <property type="protein sequence ID" value="KAI5677990.1"/>
    <property type="molecule type" value="Genomic_DNA"/>
</dbReference>
<gene>
    <name evidence="1" type="ORF">M9H77_08940</name>
</gene>
<keyword evidence="2" id="KW-1185">Reference proteome</keyword>
<evidence type="ECO:0000313" key="2">
    <source>
        <dbReference type="Proteomes" id="UP001060085"/>
    </source>
</evidence>
<dbReference type="Proteomes" id="UP001060085">
    <property type="component" value="Linkage Group LG02"/>
</dbReference>
<accession>A0ACC0BZA1</accession>